<protein>
    <recommendedName>
        <fullName evidence="5">PIG-L family deacetylase</fullName>
    </recommendedName>
</protein>
<sequence>MRAECRRGSWGSLGRMTTPTSPTAEPVQNLDWSSWKRVLVVVAHPDDPEYGLSAAVHEWTTAGVEVSYLLLTHGEAGIQGRDPAEVGPLRAEEQRRACHCVGVTDLVILDHPDSMLVYTLDLRRDIAREIRRRRPDVVVLTNFDVEAYGGLNQADHRVAGLATIDATRDAANPWAQRELLDEEGLEPWSTSKLLVAGVPNPTHYVGVSHESVEAGVASLCEHDEYLKALPDHPVPHEFIPGMLREGAGLVGDENLECAVTFRVFDV</sequence>
<dbReference type="EMBL" id="BA000035">
    <property type="protein sequence ID" value="BAC17949.1"/>
    <property type="molecule type" value="Genomic_DNA"/>
</dbReference>
<reference evidence="3 4" key="1">
    <citation type="journal article" date="2003" name="Genome Res.">
        <title>Comparative complete genome sequence analysis of the amino acid replacements responsible for the thermostability of Corynebacterium efficiens.</title>
        <authorList>
            <person name="Nishio Y."/>
            <person name="Nakamura Y."/>
            <person name="Kawarabayasi Y."/>
            <person name="Usuda Y."/>
            <person name="Kimura E."/>
            <person name="Sugimoto S."/>
            <person name="Matsui K."/>
            <person name="Yamagishi A."/>
            <person name="Kikuchi H."/>
            <person name="Ikeo K."/>
            <person name="Gojobori T."/>
        </authorList>
    </citation>
    <scope>NUCLEOTIDE SEQUENCE [LARGE SCALE GENOMIC DNA]</scope>
    <source>
        <strain evidence="4">DSM 44549 / YS-314 / AJ 12310 / JCM 11189 / NBRC 100395</strain>
    </source>
</reference>
<dbReference type="GO" id="GO:0016811">
    <property type="term" value="F:hydrolase activity, acting on carbon-nitrogen (but not peptide) bonds, in linear amides"/>
    <property type="evidence" value="ECO:0007669"/>
    <property type="project" value="TreeGrafter"/>
</dbReference>
<dbReference type="Pfam" id="PF02585">
    <property type="entry name" value="PIG-L"/>
    <property type="match status" value="1"/>
</dbReference>
<name>Q8FQI0_COREF</name>
<dbReference type="SUPFAM" id="SSF102588">
    <property type="entry name" value="LmbE-like"/>
    <property type="match status" value="1"/>
</dbReference>
<feature type="region of interest" description="Disordered" evidence="2">
    <location>
        <begin position="1"/>
        <end position="27"/>
    </location>
</feature>
<dbReference type="HOGENOM" id="CLU_049311_3_2_11"/>
<keyword evidence="1" id="KW-0862">Zinc</keyword>
<dbReference type="KEGG" id="cef:CE1139"/>
<dbReference type="eggNOG" id="COG2120">
    <property type="taxonomic scope" value="Bacteria"/>
</dbReference>
<dbReference type="InterPro" id="IPR024078">
    <property type="entry name" value="LmbE-like_dom_sf"/>
</dbReference>
<evidence type="ECO:0000256" key="1">
    <source>
        <dbReference type="ARBA" id="ARBA00022833"/>
    </source>
</evidence>
<organism evidence="3 4">
    <name type="scientific">Corynebacterium efficiens (strain DSM 44549 / YS-314 / AJ 12310 / JCM 11189 / NBRC 100395)</name>
    <dbReference type="NCBI Taxonomy" id="196164"/>
    <lineage>
        <taxon>Bacteria</taxon>
        <taxon>Bacillati</taxon>
        <taxon>Actinomycetota</taxon>
        <taxon>Actinomycetes</taxon>
        <taxon>Mycobacteriales</taxon>
        <taxon>Corynebacteriaceae</taxon>
        <taxon>Corynebacterium</taxon>
    </lineage>
</organism>
<dbReference type="STRING" id="196164.gene:10741547"/>
<dbReference type="PANTHER" id="PTHR12993">
    <property type="entry name" value="N-ACETYLGLUCOSAMINYL-PHOSPHATIDYLINOSITOL DE-N-ACETYLASE-RELATED"/>
    <property type="match status" value="1"/>
</dbReference>
<accession>Q8FQI0</accession>
<dbReference type="Proteomes" id="UP000001409">
    <property type="component" value="Chromosome"/>
</dbReference>
<keyword evidence="4" id="KW-1185">Reference proteome</keyword>
<evidence type="ECO:0008006" key="5">
    <source>
        <dbReference type="Google" id="ProtNLM"/>
    </source>
</evidence>
<dbReference type="GO" id="GO:0016137">
    <property type="term" value="P:glycoside metabolic process"/>
    <property type="evidence" value="ECO:0007669"/>
    <property type="project" value="UniProtKB-ARBA"/>
</dbReference>
<dbReference type="InterPro" id="IPR003737">
    <property type="entry name" value="GlcNAc_PI_deacetylase-related"/>
</dbReference>
<dbReference type="Gene3D" id="3.40.50.10320">
    <property type="entry name" value="LmbE-like"/>
    <property type="match status" value="1"/>
</dbReference>
<evidence type="ECO:0000313" key="3">
    <source>
        <dbReference type="EMBL" id="BAC17949.1"/>
    </source>
</evidence>
<evidence type="ECO:0000313" key="4">
    <source>
        <dbReference type="Proteomes" id="UP000001409"/>
    </source>
</evidence>
<dbReference type="PANTHER" id="PTHR12993:SF28">
    <property type="entry name" value="LMBE FAMILY PROTEIN"/>
    <property type="match status" value="1"/>
</dbReference>
<dbReference type="AlphaFoldDB" id="Q8FQI0"/>
<proteinExistence type="predicted"/>
<evidence type="ECO:0000256" key="2">
    <source>
        <dbReference type="SAM" id="MobiDB-lite"/>
    </source>
</evidence>